<feature type="region of interest" description="Disordered" evidence="1">
    <location>
        <begin position="1"/>
        <end position="22"/>
    </location>
</feature>
<sequence length="157" mass="17080">MPTNWESTEKPPNSPLTGNKKEGSALDSPFVGRIGCSGWLNLQLFAHAYTFSIALTIAGSAFLNCQSCQQMESHVKLSSLLSFGKVTCTMKSREDQFSVSFFASTRTASSRGEELVERSLSPARLRGATPGRLSWEKVAPRALLDQMLVDITSLAFG</sequence>
<gene>
    <name evidence="2" type="ORF">G2W53_001345</name>
</gene>
<organism evidence="2 3">
    <name type="scientific">Senna tora</name>
    <dbReference type="NCBI Taxonomy" id="362788"/>
    <lineage>
        <taxon>Eukaryota</taxon>
        <taxon>Viridiplantae</taxon>
        <taxon>Streptophyta</taxon>
        <taxon>Embryophyta</taxon>
        <taxon>Tracheophyta</taxon>
        <taxon>Spermatophyta</taxon>
        <taxon>Magnoliopsida</taxon>
        <taxon>eudicotyledons</taxon>
        <taxon>Gunneridae</taxon>
        <taxon>Pentapetalae</taxon>
        <taxon>rosids</taxon>
        <taxon>fabids</taxon>
        <taxon>Fabales</taxon>
        <taxon>Fabaceae</taxon>
        <taxon>Caesalpinioideae</taxon>
        <taxon>Cassia clade</taxon>
        <taxon>Senna</taxon>
    </lineage>
</organism>
<name>A0A835CLE9_9FABA</name>
<protein>
    <submittedName>
        <fullName evidence="2">Uncharacterized protein</fullName>
    </submittedName>
</protein>
<dbReference type="Proteomes" id="UP000634136">
    <property type="component" value="Unassembled WGS sequence"/>
</dbReference>
<dbReference type="EMBL" id="JAAIUW010000001">
    <property type="protein sequence ID" value="KAF7844440.1"/>
    <property type="molecule type" value="Genomic_DNA"/>
</dbReference>
<evidence type="ECO:0000256" key="1">
    <source>
        <dbReference type="SAM" id="MobiDB-lite"/>
    </source>
</evidence>
<keyword evidence="3" id="KW-1185">Reference proteome</keyword>
<dbReference type="AlphaFoldDB" id="A0A835CLE9"/>
<evidence type="ECO:0000313" key="2">
    <source>
        <dbReference type="EMBL" id="KAF7844440.1"/>
    </source>
</evidence>
<comment type="caution">
    <text evidence="2">The sequence shown here is derived from an EMBL/GenBank/DDBJ whole genome shotgun (WGS) entry which is preliminary data.</text>
</comment>
<reference evidence="2" key="1">
    <citation type="submission" date="2020-09" db="EMBL/GenBank/DDBJ databases">
        <title>Genome-Enabled Discovery of Anthraquinone Biosynthesis in Senna tora.</title>
        <authorList>
            <person name="Kang S.-H."/>
            <person name="Pandey R.P."/>
            <person name="Lee C.-M."/>
            <person name="Sim J.-S."/>
            <person name="Jeong J.-T."/>
            <person name="Choi B.-S."/>
            <person name="Jung M."/>
            <person name="Ginzburg D."/>
            <person name="Zhao K."/>
            <person name="Won S.Y."/>
            <person name="Oh T.-J."/>
            <person name="Yu Y."/>
            <person name="Kim N.-H."/>
            <person name="Lee O.R."/>
            <person name="Lee T.-H."/>
            <person name="Bashyal P."/>
            <person name="Kim T.-S."/>
            <person name="Lee W.-H."/>
            <person name="Kawkins C."/>
            <person name="Kim C.-K."/>
            <person name="Kim J.S."/>
            <person name="Ahn B.O."/>
            <person name="Rhee S.Y."/>
            <person name="Sohng J.K."/>
        </authorList>
    </citation>
    <scope>NUCLEOTIDE SEQUENCE</scope>
    <source>
        <tissue evidence="2">Leaf</tissue>
    </source>
</reference>
<evidence type="ECO:0000313" key="3">
    <source>
        <dbReference type="Proteomes" id="UP000634136"/>
    </source>
</evidence>
<accession>A0A835CLE9</accession>
<proteinExistence type="predicted"/>